<sequence>MAAGLDVLPSPQQHSLLPRFLTVASLATPSQRQMSQPASANRNDVVATRFESVLVVALVVAPRNRVSHHQFVHSANWLSRPPVGLASSPARPGPAVGPIRSRPPVAMSRLVAVAADTGFGPTRSEGPKESRVRAPRHVSPGRADDALARHDPVPGAPDWLVQLFYAAWPQWQDGLAKTPSSGAIRAWVSDGPAPSGTCEAVEADDKTRPAGLEGAQGGGWRAVCGPIIVPRQRWFARPRVSVLRRRARRIRNTPSHRRRRTIFASLRLDGGLASPPPPPLPEVVVSPLSLSSSASSSSSFSSSRIEGSTEEELTVHETNTLVELFRIQPLHLGWCHSSPKDRTFRRLFSHSVVLCTTA</sequence>
<feature type="region of interest" description="Disordered" evidence="1">
    <location>
        <begin position="292"/>
        <end position="312"/>
    </location>
</feature>
<reference evidence="2" key="1">
    <citation type="submission" date="2018-11" db="EMBL/GenBank/DDBJ databases">
        <authorList>
            <consortium name="Pathogen Informatics"/>
        </authorList>
    </citation>
    <scope>NUCLEOTIDE SEQUENCE</scope>
</reference>
<evidence type="ECO:0000313" key="2">
    <source>
        <dbReference type="EMBL" id="VEL39420.1"/>
    </source>
</evidence>
<comment type="caution">
    <text evidence="2">The sequence shown here is derived from an EMBL/GenBank/DDBJ whole genome shotgun (WGS) entry which is preliminary data.</text>
</comment>
<gene>
    <name evidence="2" type="ORF">PXEA_LOCUS32860</name>
</gene>
<evidence type="ECO:0000256" key="1">
    <source>
        <dbReference type="SAM" id="MobiDB-lite"/>
    </source>
</evidence>
<name>A0A448XLF0_9PLAT</name>
<accession>A0A448XLF0</accession>
<proteinExistence type="predicted"/>
<feature type="region of interest" description="Disordered" evidence="1">
    <location>
        <begin position="117"/>
        <end position="151"/>
    </location>
</feature>
<protein>
    <submittedName>
        <fullName evidence="2">Uncharacterized protein</fullName>
    </submittedName>
</protein>
<feature type="compositionally biased region" description="Basic and acidic residues" evidence="1">
    <location>
        <begin position="142"/>
        <end position="151"/>
    </location>
</feature>
<keyword evidence="3" id="KW-1185">Reference proteome</keyword>
<feature type="compositionally biased region" description="Low complexity" evidence="1">
    <location>
        <begin position="292"/>
        <end position="303"/>
    </location>
</feature>
<dbReference type="AlphaFoldDB" id="A0A448XLF0"/>
<dbReference type="Proteomes" id="UP000784294">
    <property type="component" value="Unassembled WGS sequence"/>
</dbReference>
<evidence type="ECO:0000313" key="3">
    <source>
        <dbReference type="Proteomes" id="UP000784294"/>
    </source>
</evidence>
<organism evidence="2 3">
    <name type="scientific">Protopolystoma xenopodis</name>
    <dbReference type="NCBI Taxonomy" id="117903"/>
    <lineage>
        <taxon>Eukaryota</taxon>
        <taxon>Metazoa</taxon>
        <taxon>Spiralia</taxon>
        <taxon>Lophotrochozoa</taxon>
        <taxon>Platyhelminthes</taxon>
        <taxon>Monogenea</taxon>
        <taxon>Polyopisthocotylea</taxon>
        <taxon>Polystomatidea</taxon>
        <taxon>Polystomatidae</taxon>
        <taxon>Protopolystoma</taxon>
    </lineage>
</organism>
<dbReference type="EMBL" id="CAAALY010261228">
    <property type="protein sequence ID" value="VEL39420.1"/>
    <property type="molecule type" value="Genomic_DNA"/>
</dbReference>